<dbReference type="OrthoDB" id="9806388at2"/>
<dbReference type="InterPro" id="IPR001131">
    <property type="entry name" value="Peptidase_M24B_aminopep-P_CS"/>
</dbReference>
<keyword evidence="7" id="KW-1185">Reference proteome</keyword>
<comment type="caution">
    <text evidence="6">The sequence shown here is derived from an EMBL/GenBank/DDBJ whole genome shotgun (WGS) entry which is preliminary data.</text>
</comment>
<accession>A0A4Q2K4Z4</accession>
<dbReference type="SUPFAM" id="SSF55920">
    <property type="entry name" value="Creatinase/aminopeptidase"/>
    <property type="match status" value="1"/>
</dbReference>
<dbReference type="PANTHER" id="PTHR46112">
    <property type="entry name" value="AMINOPEPTIDASE"/>
    <property type="match status" value="1"/>
</dbReference>
<keyword evidence="2" id="KW-0378">Hydrolase</keyword>
<dbReference type="Gene3D" id="3.40.350.10">
    <property type="entry name" value="Creatinase/prolidase N-terminal domain"/>
    <property type="match status" value="1"/>
</dbReference>
<organism evidence="6 7">
    <name type="scientific">Candidatus Borkfalkia ceftriaxoniphila</name>
    <dbReference type="NCBI Taxonomy" id="2508949"/>
    <lineage>
        <taxon>Bacteria</taxon>
        <taxon>Bacillati</taxon>
        <taxon>Bacillota</taxon>
        <taxon>Clostridia</taxon>
        <taxon>Christensenellales</taxon>
        <taxon>Christensenellaceae</taxon>
        <taxon>Candidatus Borkfalkia</taxon>
    </lineage>
</organism>
<name>A0A4Q2K4Z4_9FIRM</name>
<evidence type="ECO:0000256" key="3">
    <source>
        <dbReference type="RuleBase" id="RU000590"/>
    </source>
</evidence>
<evidence type="ECO:0000313" key="6">
    <source>
        <dbReference type="EMBL" id="RXZ58022.1"/>
    </source>
</evidence>
<reference evidence="6 7" key="1">
    <citation type="journal article" date="2019" name="Gut">
        <title>Antibiotics-induced monodominance of a novel gut bacterial order.</title>
        <authorList>
            <person name="Hildebrand F."/>
            <person name="Moitinho-Silva L."/>
            <person name="Blasche S."/>
            <person name="Jahn M.T."/>
            <person name="Gossmann T.I."/>
            <person name="Heuerta-Cepas J."/>
            <person name="Hercog R."/>
            <person name="Luetge M."/>
            <person name="Bahram M."/>
            <person name="Pryszlak A."/>
            <person name="Alves R.J."/>
            <person name="Waszak S.M."/>
            <person name="Zhu A."/>
            <person name="Ye L."/>
            <person name="Costea P.I."/>
            <person name="Aalvink S."/>
            <person name="Belzer C."/>
            <person name="Forslund S.K."/>
            <person name="Sunagawa S."/>
            <person name="Hentschel U."/>
            <person name="Merten C."/>
            <person name="Patil K.R."/>
            <person name="Benes V."/>
            <person name="Bork P."/>
        </authorList>
    </citation>
    <scope>NUCLEOTIDE SEQUENCE [LARGE SCALE GENOMIC DNA]</scope>
    <source>
        <strain evidence="6 7">HDS1380</strain>
    </source>
</reference>
<gene>
    <name evidence="6" type="ORF">ESZ91_10195</name>
</gene>
<dbReference type="InterPro" id="IPR050659">
    <property type="entry name" value="Peptidase_M24B"/>
</dbReference>
<feature type="domain" description="Peptidase M24" evidence="4">
    <location>
        <begin position="132"/>
        <end position="332"/>
    </location>
</feature>
<feature type="domain" description="Creatinase N-terminal" evidence="5">
    <location>
        <begin position="3"/>
        <end position="105"/>
    </location>
</feature>
<evidence type="ECO:0000259" key="4">
    <source>
        <dbReference type="Pfam" id="PF00557"/>
    </source>
</evidence>
<protein>
    <submittedName>
        <fullName evidence="6">Aminopeptidase P family protein</fullName>
    </submittedName>
</protein>
<dbReference type="InterPro" id="IPR000994">
    <property type="entry name" value="Pept_M24"/>
</dbReference>
<dbReference type="PANTHER" id="PTHR46112:SF9">
    <property type="entry name" value="XAA-PRO AMINOPEPTIDASE"/>
    <property type="match status" value="1"/>
</dbReference>
<dbReference type="GO" id="GO:0004177">
    <property type="term" value="F:aminopeptidase activity"/>
    <property type="evidence" value="ECO:0007669"/>
    <property type="project" value="UniProtKB-KW"/>
</dbReference>
<keyword evidence="1 3" id="KW-0479">Metal-binding</keyword>
<sequence length="350" mass="38963">MDNTKKLLRALQAEAMLTESCDLRAYLTGFFSSFGYVYTDWEESVFFTDPRYAEGAKEALKGQDTKVEIAKSAASVFDYIKTKKVKKLAVPMERVSVPEAAVYKKYKFKLTDSMPAFVEAMSVKTDEEMQNVAAACEIAEKALDKLYGELKEGDTENEVAARLEYYMRAFGAGDRSFETIAAFGKNSSVPHHAPDDTKLEKGMPVLLDFGCKVGGYCSDITRTCLFGKSADDHFAKIYAHVYDAHMNAAEHIRAGMSGHEADALARGVLEKQGLDKFFTHSLGHGIGINIHEYPTLRIGADCTLKDDMVFSIEPGVYFEGEFGIRIEDSVRLKDGKVESFMRSDKKLIIL</sequence>
<evidence type="ECO:0000313" key="7">
    <source>
        <dbReference type="Proteomes" id="UP000291269"/>
    </source>
</evidence>
<dbReference type="Proteomes" id="UP000291269">
    <property type="component" value="Unassembled WGS sequence"/>
</dbReference>
<dbReference type="Pfam" id="PF01321">
    <property type="entry name" value="Creatinase_N"/>
    <property type="match status" value="1"/>
</dbReference>
<evidence type="ECO:0000256" key="2">
    <source>
        <dbReference type="ARBA" id="ARBA00022801"/>
    </source>
</evidence>
<dbReference type="InterPro" id="IPR036005">
    <property type="entry name" value="Creatinase/aminopeptidase-like"/>
</dbReference>
<dbReference type="EMBL" id="SDOZ01000004">
    <property type="protein sequence ID" value="RXZ58022.1"/>
    <property type="molecule type" value="Genomic_DNA"/>
</dbReference>
<dbReference type="AlphaFoldDB" id="A0A4Q2K4Z4"/>
<dbReference type="PROSITE" id="PS00491">
    <property type="entry name" value="PROLINE_PEPTIDASE"/>
    <property type="match status" value="1"/>
</dbReference>
<evidence type="ECO:0000256" key="1">
    <source>
        <dbReference type="ARBA" id="ARBA00022723"/>
    </source>
</evidence>
<dbReference type="GO" id="GO:0046872">
    <property type="term" value="F:metal ion binding"/>
    <property type="evidence" value="ECO:0007669"/>
    <property type="project" value="UniProtKB-KW"/>
</dbReference>
<evidence type="ECO:0000259" key="5">
    <source>
        <dbReference type="Pfam" id="PF01321"/>
    </source>
</evidence>
<comment type="similarity">
    <text evidence="3">Belongs to the peptidase M24B family.</text>
</comment>
<dbReference type="CDD" id="cd01092">
    <property type="entry name" value="APP-like"/>
    <property type="match status" value="1"/>
</dbReference>
<dbReference type="InterPro" id="IPR000587">
    <property type="entry name" value="Creatinase_N"/>
</dbReference>
<keyword evidence="6" id="KW-0645">Protease</keyword>
<keyword evidence="6" id="KW-0031">Aminopeptidase</keyword>
<dbReference type="InterPro" id="IPR029149">
    <property type="entry name" value="Creatin/AminoP/Spt16_N"/>
</dbReference>
<proteinExistence type="inferred from homology"/>
<dbReference type="Pfam" id="PF00557">
    <property type="entry name" value="Peptidase_M24"/>
    <property type="match status" value="1"/>
</dbReference>
<dbReference type="SUPFAM" id="SSF53092">
    <property type="entry name" value="Creatinase/prolidase N-terminal domain"/>
    <property type="match status" value="1"/>
</dbReference>
<dbReference type="Gene3D" id="3.90.230.10">
    <property type="entry name" value="Creatinase/methionine aminopeptidase superfamily"/>
    <property type="match status" value="1"/>
</dbReference>
<dbReference type="RefSeq" id="WP_129226922.1">
    <property type="nucleotide sequence ID" value="NZ_SDOZ01000004.1"/>
</dbReference>